<dbReference type="eggNOG" id="ENOG502S01E">
    <property type="taxonomic scope" value="Eukaryota"/>
</dbReference>
<reference evidence="2 3" key="1">
    <citation type="journal article" date="2004" name="Proc. Natl. Acad. Sci. U.S.A.">
        <title>The diploid genome sequence of Candida albicans.</title>
        <authorList>
            <person name="Jones T."/>
            <person name="Federspiel N.A."/>
            <person name="Chibana H."/>
            <person name="Dungan J."/>
            <person name="Kalman S."/>
            <person name="Magee B.B."/>
            <person name="Newport G."/>
            <person name="Thorstenson Y.R."/>
            <person name="Agabian N."/>
            <person name="Magee P.T."/>
            <person name="Davis R.W."/>
            <person name="Scherer S."/>
        </authorList>
    </citation>
    <scope>NUCLEOTIDE SEQUENCE [LARGE SCALE GENOMIC DNA]</scope>
    <source>
        <strain evidence="3">SC5314 / ATCC MYA-2876</strain>
    </source>
</reference>
<organism evidence="2 3">
    <name type="scientific">Candida albicans (strain SC5314 / ATCC MYA-2876)</name>
    <name type="common">Yeast</name>
    <dbReference type="NCBI Taxonomy" id="237561"/>
    <lineage>
        <taxon>Eukaryota</taxon>
        <taxon>Fungi</taxon>
        <taxon>Dikarya</taxon>
        <taxon>Ascomycota</taxon>
        <taxon>Saccharomycotina</taxon>
        <taxon>Pichiomycetes</taxon>
        <taxon>Debaryomycetaceae</taxon>
        <taxon>Candida/Lodderomyces clade</taxon>
        <taxon>Candida</taxon>
    </lineage>
</organism>
<dbReference type="KEGG" id="cal:CAALFM_C500090CA"/>
<protein>
    <submittedName>
        <fullName evidence="2">Uncharacterized protein</fullName>
    </submittedName>
</protein>
<dbReference type="CGD" id="CAL0000193869">
    <property type="gene designation" value="orf19.5688"/>
</dbReference>
<proteinExistence type="predicted"/>
<dbReference type="GeneID" id="3647885"/>
<dbReference type="Proteomes" id="UP000000559">
    <property type="component" value="Chromosome 5"/>
</dbReference>
<dbReference type="VEuPathDB" id="FungiDB:C5_00090C_A"/>
<keyword evidence="3" id="KW-1185">Reference proteome</keyword>
<dbReference type="InterPro" id="IPR012470">
    <property type="entry name" value="Pup1-like"/>
</dbReference>
<dbReference type="RefSeq" id="XP_710517.1">
    <property type="nucleotide sequence ID" value="XM_705425.1"/>
</dbReference>
<name>A0A1D8PMU4_CANAL</name>
<evidence type="ECO:0000313" key="3">
    <source>
        <dbReference type="Proteomes" id="UP000000559"/>
    </source>
</evidence>
<dbReference type="EMBL" id="CP017627">
    <property type="protein sequence ID" value="AOW29455.1"/>
    <property type="molecule type" value="Genomic_DNA"/>
</dbReference>
<evidence type="ECO:0000313" key="2">
    <source>
        <dbReference type="EMBL" id="AOW29455.1"/>
    </source>
</evidence>
<accession>A0A1D8PMU4</accession>
<dbReference type="InParanoid" id="A0A1D8PMU4"/>
<dbReference type="AlphaFoldDB" id="A0A1D8PMU4"/>
<reference evidence="2 3" key="3">
    <citation type="journal article" date="2013" name="Genome Biol.">
        <title>Assembly of a phased diploid Candida albicans genome facilitates allele-specific measurements and provides a simple model for repeat and indel structure.</title>
        <authorList>
            <person name="Muzzey D."/>
            <person name="Schwartz K."/>
            <person name="Weissman J.S."/>
            <person name="Sherlock G."/>
        </authorList>
    </citation>
    <scope>NUCLEOTIDE SEQUENCE [LARGE SCALE GENOMIC DNA]</scope>
    <source>
        <strain evidence="3">SC5314 / ATCC MYA-2876</strain>
    </source>
</reference>
<evidence type="ECO:0000313" key="1">
    <source>
        <dbReference type="CGD" id="CAL0000193869"/>
    </source>
</evidence>
<dbReference type="OMA" id="WDSMDYR"/>
<sequence length="220" mass="25759">MKKKNFAPLSFLWLIMSDNILRDRLGPEKFEKAVEFYDADQKLTPEDRVQIRDDLKSVLVGDNLASYGSGLIGFLMPTIYMRFFKKGSVNAKSFFQKPLLSGAIGVANMMVTHRIYSKKLFDEKVSSGLPERQLNVWKAMEQRSLGVYMFYYAKTAQDPKFKLEDPREYTEENRLKVRFDPEKYKEGHPHDELSTWDRIRLSNGYDITEEKSAWDEIRSK</sequence>
<dbReference type="Pfam" id="PF07954">
    <property type="entry name" value="DUF1689"/>
    <property type="match status" value="1"/>
</dbReference>
<dbReference type="OrthoDB" id="4010386at2759"/>
<gene>
    <name evidence="2" type="ordered locus">CAALFM_C500090CA</name>
    <name evidence="1" type="ordered locus">orf19.5688</name>
</gene>
<dbReference type="SMR" id="A0A1D8PMU4"/>
<reference evidence="2 3" key="2">
    <citation type="journal article" date="2007" name="Genome Biol.">
        <title>Assembly of the Candida albicans genome into sixteen supercontigs aligned on the eight chromosomes.</title>
        <authorList>
            <person name="van het Hoog M."/>
            <person name="Rast T.J."/>
            <person name="Martchenko M."/>
            <person name="Grindle S."/>
            <person name="Dignard D."/>
            <person name="Hogues H."/>
            <person name="Cuomo C."/>
            <person name="Berriman M."/>
            <person name="Scherer S."/>
            <person name="Magee B.B."/>
            <person name="Whiteway M."/>
            <person name="Chibana H."/>
            <person name="Nantel A."/>
            <person name="Magee P.T."/>
        </authorList>
    </citation>
    <scope>GENOME REANNOTATION</scope>
    <source>
        <strain evidence="3">SC5314 / ATCC MYA-2876</strain>
    </source>
</reference>